<reference evidence="1" key="1">
    <citation type="submission" date="2021-02" db="EMBL/GenBank/DDBJ databases">
        <authorList>
            <consortium name="DOE Joint Genome Institute"/>
            <person name="Ahrendt S."/>
            <person name="Looney B.P."/>
            <person name="Miyauchi S."/>
            <person name="Morin E."/>
            <person name="Drula E."/>
            <person name="Courty P.E."/>
            <person name="Chicoki N."/>
            <person name="Fauchery L."/>
            <person name="Kohler A."/>
            <person name="Kuo A."/>
            <person name="Labutti K."/>
            <person name="Pangilinan J."/>
            <person name="Lipzen A."/>
            <person name="Riley R."/>
            <person name="Andreopoulos W."/>
            <person name="He G."/>
            <person name="Johnson J."/>
            <person name="Barry K.W."/>
            <person name="Grigoriev I.V."/>
            <person name="Nagy L."/>
            <person name="Hibbett D."/>
            <person name="Henrissat B."/>
            <person name="Matheny P.B."/>
            <person name="Labbe J."/>
            <person name="Martin F."/>
        </authorList>
    </citation>
    <scope>NUCLEOTIDE SEQUENCE</scope>
    <source>
        <strain evidence="1">FP105234-sp</strain>
    </source>
</reference>
<proteinExistence type="predicted"/>
<reference evidence="1" key="2">
    <citation type="journal article" date="2022" name="New Phytol.">
        <title>Evolutionary transition to the ectomycorrhizal habit in the genomes of a hyperdiverse lineage of mushroom-forming fungi.</title>
        <authorList>
            <person name="Looney B."/>
            <person name="Miyauchi S."/>
            <person name="Morin E."/>
            <person name="Drula E."/>
            <person name="Courty P.E."/>
            <person name="Kohler A."/>
            <person name="Kuo A."/>
            <person name="LaButti K."/>
            <person name="Pangilinan J."/>
            <person name="Lipzen A."/>
            <person name="Riley R."/>
            <person name="Andreopoulos W."/>
            <person name="He G."/>
            <person name="Johnson J."/>
            <person name="Nolan M."/>
            <person name="Tritt A."/>
            <person name="Barry K.W."/>
            <person name="Grigoriev I.V."/>
            <person name="Nagy L.G."/>
            <person name="Hibbett D."/>
            <person name="Henrissat B."/>
            <person name="Matheny P.B."/>
            <person name="Labbe J."/>
            <person name="Martin F.M."/>
        </authorList>
    </citation>
    <scope>NUCLEOTIDE SEQUENCE</scope>
    <source>
        <strain evidence="1">FP105234-sp</strain>
    </source>
</reference>
<accession>A0ACB8RNS6</accession>
<name>A0ACB8RNS6_9AGAM</name>
<protein>
    <submittedName>
        <fullName evidence="1">Uncharacterized protein</fullName>
    </submittedName>
</protein>
<comment type="caution">
    <text evidence="1">The sequence shown here is derived from an EMBL/GenBank/DDBJ whole genome shotgun (WGS) entry which is preliminary data.</text>
</comment>
<keyword evidence="2" id="KW-1185">Reference proteome</keyword>
<dbReference type="Proteomes" id="UP000814033">
    <property type="component" value="Unassembled WGS sequence"/>
</dbReference>
<evidence type="ECO:0000313" key="1">
    <source>
        <dbReference type="EMBL" id="KAI0045695.1"/>
    </source>
</evidence>
<sequence>MRCACAVGAISPLPLSRNQPEPTRVVPVPVCHATHPNTQILPPALLACARASHDNNCTAAGHPYAQSQSRPPALPCLVRNPPTLHAGRRPFRCVNIYYCSTLRRPLHALSLSSPRPTQYHIHNYYRPGLPPTQSHYLYIYIQAPPARPRFLATDRGCTRGRRTHTRAPPRANSSVKGGRRDVRLR</sequence>
<dbReference type="EMBL" id="MU275944">
    <property type="protein sequence ID" value="KAI0045695.1"/>
    <property type="molecule type" value="Genomic_DNA"/>
</dbReference>
<organism evidence="1 2">
    <name type="scientific">Auriscalpium vulgare</name>
    <dbReference type="NCBI Taxonomy" id="40419"/>
    <lineage>
        <taxon>Eukaryota</taxon>
        <taxon>Fungi</taxon>
        <taxon>Dikarya</taxon>
        <taxon>Basidiomycota</taxon>
        <taxon>Agaricomycotina</taxon>
        <taxon>Agaricomycetes</taxon>
        <taxon>Russulales</taxon>
        <taxon>Auriscalpiaceae</taxon>
        <taxon>Auriscalpium</taxon>
    </lineage>
</organism>
<gene>
    <name evidence="1" type="ORF">FA95DRAFT_95058</name>
</gene>
<evidence type="ECO:0000313" key="2">
    <source>
        <dbReference type="Proteomes" id="UP000814033"/>
    </source>
</evidence>